<dbReference type="EMBL" id="WXFA01000009">
    <property type="protein sequence ID" value="MBM3092453.1"/>
    <property type="molecule type" value="Genomic_DNA"/>
</dbReference>
<accession>A0AAW4FK21</accession>
<sequence>MFHLIFGIPWLVVLIRFIQPLPWNWSAKASLAILLLVTSQFHLVSRLSSGSVFDPEFSRPLVIAFNVLFGAIVLLAVFQIALDVVSLAIIPFKGGFPSAPAGLRYAIGVLAIGLSAYGVSQAIRVPPLNDIEIPVAGLPPEFDGYRMIQLTDLHISRLFPAAWTKEVVSRTNALGADLIVITGDFIDGGVAHRRNDVAPLAGLKAPDGVYAIPGNHEYFFDFQEWMRHLDMLGMRMLSNSHVILKRGNAEVVLAGVTDFSARGHGAPPTDLVAAIKRAPANTPILLLDHQPMMAEKAAASGVALQLSGHTHGGMVPGLDRLIARANGGFVSGRYQVGAMTLYVNNGTAIWPGFALRLGVPSELTRITLRAKTSDLHARGPAHSTASA</sequence>
<dbReference type="RefSeq" id="WP_203528317.1">
    <property type="nucleotide sequence ID" value="NZ_CP083370.1"/>
</dbReference>
<name>A0AAW4FK21_9HYPH</name>
<dbReference type="Pfam" id="PF00149">
    <property type="entry name" value="Metallophos"/>
    <property type="match status" value="1"/>
</dbReference>
<keyword evidence="4" id="KW-1185">Reference proteome</keyword>
<keyword evidence="1" id="KW-1133">Transmembrane helix</keyword>
<comment type="caution">
    <text evidence="3">The sequence shown here is derived from an EMBL/GenBank/DDBJ whole genome shotgun (WGS) entry which is preliminary data.</text>
</comment>
<feature type="domain" description="Calcineurin-like phosphoesterase" evidence="2">
    <location>
        <begin position="146"/>
        <end position="312"/>
    </location>
</feature>
<dbReference type="GO" id="GO:0016787">
    <property type="term" value="F:hydrolase activity"/>
    <property type="evidence" value="ECO:0007669"/>
    <property type="project" value="InterPro"/>
</dbReference>
<dbReference type="InterPro" id="IPR051158">
    <property type="entry name" value="Metallophosphoesterase_sf"/>
</dbReference>
<reference evidence="3 4" key="1">
    <citation type="submission" date="2020-01" db="EMBL/GenBank/DDBJ databases">
        <title>Draft genome assembly of Ensifer adhaerens T173.</title>
        <authorList>
            <person name="Craig J.E."/>
            <person name="Stinchcombe J.R."/>
        </authorList>
    </citation>
    <scope>NUCLEOTIDE SEQUENCE [LARGE SCALE GENOMIC DNA]</scope>
    <source>
        <strain evidence="3 4">T173</strain>
    </source>
</reference>
<dbReference type="AlphaFoldDB" id="A0AAW4FK21"/>
<dbReference type="SUPFAM" id="SSF56300">
    <property type="entry name" value="Metallo-dependent phosphatases"/>
    <property type="match status" value="1"/>
</dbReference>
<dbReference type="InterPro" id="IPR004843">
    <property type="entry name" value="Calcineurin-like_PHP"/>
</dbReference>
<dbReference type="InterPro" id="IPR029052">
    <property type="entry name" value="Metallo-depent_PP-like"/>
</dbReference>
<keyword evidence="1" id="KW-0472">Membrane</keyword>
<evidence type="ECO:0000259" key="2">
    <source>
        <dbReference type="Pfam" id="PF00149"/>
    </source>
</evidence>
<evidence type="ECO:0000313" key="4">
    <source>
        <dbReference type="Proteomes" id="UP000744980"/>
    </source>
</evidence>
<dbReference type="Gene3D" id="3.60.21.10">
    <property type="match status" value="1"/>
</dbReference>
<keyword evidence="1" id="KW-0812">Transmembrane</keyword>
<feature type="transmembrane region" description="Helical" evidence="1">
    <location>
        <begin position="102"/>
        <end position="119"/>
    </location>
</feature>
<gene>
    <name evidence="3" type="ORF">GFB56_16770</name>
</gene>
<proteinExistence type="predicted"/>
<evidence type="ECO:0000313" key="3">
    <source>
        <dbReference type="EMBL" id="MBM3092453.1"/>
    </source>
</evidence>
<dbReference type="CDD" id="cd07385">
    <property type="entry name" value="MPP_YkuE_C"/>
    <property type="match status" value="1"/>
</dbReference>
<feature type="transmembrane region" description="Helical" evidence="1">
    <location>
        <begin position="61"/>
        <end position="82"/>
    </location>
</feature>
<dbReference type="PANTHER" id="PTHR31302:SF0">
    <property type="entry name" value="TRANSMEMBRANE PROTEIN WITH METALLOPHOSPHOESTERASE DOMAIN"/>
    <property type="match status" value="1"/>
</dbReference>
<evidence type="ECO:0000256" key="1">
    <source>
        <dbReference type="SAM" id="Phobius"/>
    </source>
</evidence>
<protein>
    <submittedName>
        <fullName evidence="3">Metallophosphoesterase</fullName>
    </submittedName>
</protein>
<dbReference type="PANTHER" id="PTHR31302">
    <property type="entry name" value="TRANSMEMBRANE PROTEIN WITH METALLOPHOSPHOESTERASE DOMAIN-RELATED"/>
    <property type="match status" value="1"/>
</dbReference>
<dbReference type="Proteomes" id="UP000744980">
    <property type="component" value="Unassembled WGS sequence"/>
</dbReference>
<organism evidence="3 4">
    <name type="scientific">Ensifer canadensis</name>
    <dbReference type="NCBI Taxonomy" id="555315"/>
    <lineage>
        <taxon>Bacteria</taxon>
        <taxon>Pseudomonadati</taxon>
        <taxon>Pseudomonadota</taxon>
        <taxon>Alphaproteobacteria</taxon>
        <taxon>Hyphomicrobiales</taxon>
        <taxon>Rhizobiaceae</taxon>
        <taxon>Sinorhizobium/Ensifer group</taxon>
        <taxon>Ensifer</taxon>
    </lineage>
</organism>